<dbReference type="Gene3D" id="3.50.50.60">
    <property type="entry name" value="FAD/NAD(P)-binding domain"/>
    <property type="match status" value="1"/>
</dbReference>
<dbReference type="Gene3D" id="1.10.405.20">
    <property type="match status" value="1"/>
</dbReference>
<dbReference type="InterPro" id="IPR036188">
    <property type="entry name" value="FAD/NAD-bd_sf"/>
</dbReference>
<name>A0A9X3UJY0_9HYPH</name>
<dbReference type="GO" id="GO:0016491">
    <property type="term" value="F:oxidoreductase activity"/>
    <property type="evidence" value="ECO:0007669"/>
    <property type="project" value="TreeGrafter"/>
</dbReference>
<dbReference type="Proteomes" id="UP001151234">
    <property type="component" value="Unassembled WGS sequence"/>
</dbReference>
<dbReference type="SUPFAM" id="SSF51905">
    <property type="entry name" value="FAD/NAD(P)-binding domain"/>
    <property type="match status" value="1"/>
</dbReference>
<proteinExistence type="predicted"/>
<evidence type="ECO:0000313" key="1">
    <source>
        <dbReference type="EMBL" id="MDA5400023.1"/>
    </source>
</evidence>
<accession>A0A9X3UJY0</accession>
<organism evidence="1 2">
    <name type="scientific">Hoeflea prorocentri</name>
    <dbReference type="NCBI Taxonomy" id="1922333"/>
    <lineage>
        <taxon>Bacteria</taxon>
        <taxon>Pseudomonadati</taxon>
        <taxon>Pseudomonadota</taxon>
        <taxon>Alphaproteobacteria</taxon>
        <taxon>Hyphomicrobiales</taxon>
        <taxon>Rhizobiaceae</taxon>
        <taxon>Hoeflea</taxon>
    </lineage>
</organism>
<reference evidence="1" key="1">
    <citation type="submission" date="2022-11" db="EMBL/GenBank/DDBJ databases">
        <title>Draft genome sequence of Hoeflea poritis E7-10 and Hoeflea prorocentri PM5-8, separated from scleractinian coral Porites lutea and marine dinoflagellate.</title>
        <authorList>
            <person name="Zhang G."/>
            <person name="Wei Q."/>
            <person name="Cai L."/>
        </authorList>
    </citation>
    <scope>NUCLEOTIDE SEQUENCE</scope>
    <source>
        <strain evidence="1">PM5-8</strain>
    </source>
</reference>
<keyword evidence="2" id="KW-1185">Reference proteome</keyword>
<dbReference type="EMBL" id="JAPJZI010000001">
    <property type="protein sequence ID" value="MDA5400023.1"/>
    <property type="molecule type" value="Genomic_DNA"/>
</dbReference>
<sequence>MRKLNIAVVGGGISGLSAAWLLSKGHNVTLFERAGTLGGHAHTVDVETRDGPVPVDTGFIVFNKANYPNLCALFRHLDVACASTEMSFSLTHDFGRYEYAGSGKGYFGQRRNIASVHHWMMLKEINRFFRNAQRRIGLYHADTSLGAFLEAEHYSRDFIQDHIIPMGAAIWSTSMDRMLDFPARAFIDFYANHGLLQFKNRPNWNTVLGGSRTYVDKMVTDSSFQTVLGADIAAITRRPDRVLIAMRDGVTQLFDHVVMAAHADQSLKLLGDADGAETALLGAFPYQENTAVLHRDEQWMPKRSRLWSSWNYIKAGRTAGDELCVSYWMNRLQALPTRDNLFVTLNPIRAIREDAIIEEMTYDHPVFTAEAFRAQESMPTLQGYRRTWYCGSYLGYGFHEDGIASGLAVAEKLGGLARPWANDPEYDLRRTGFDEYLQVAE</sequence>
<comment type="caution">
    <text evidence="1">The sequence shown here is derived from an EMBL/GenBank/DDBJ whole genome shotgun (WGS) entry which is preliminary data.</text>
</comment>
<dbReference type="RefSeq" id="WP_267991433.1">
    <property type="nucleotide sequence ID" value="NZ_JAPJZI010000001.1"/>
</dbReference>
<dbReference type="AlphaFoldDB" id="A0A9X3UJY0"/>
<evidence type="ECO:0000313" key="2">
    <source>
        <dbReference type="Proteomes" id="UP001151234"/>
    </source>
</evidence>
<dbReference type="Gene3D" id="3.30.70.1990">
    <property type="match status" value="1"/>
</dbReference>
<dbReference type="Pfam" id="PF13450">
    <property type="entry name" value="NAD_binding_8"/>
    <property type="match status" value="1"/>
</dbReference>
<protein>
    <submittedName>
        <fullName evidence="1">FAD-dependent oxidoreductase</fullName>
    </submittedName>
</protein>
<gene>
    <name evidence="1" type="ORF">OQ273_15690</name>
</gene>
<dbReference type="PANTHER" id="PTHR42923">
    <property type="entry name" value="PROTOPORPHYRINOGEN OXIDASE"/>
    <property type="match status" value="1"/>
</dbReference>
<dbReference type="PANTHER" id="PTHR42923:SF17">
    <property type="entry name" value="AMINE OXIDASE DOMAIN-CONTAINING PROTEIN"/>
    <property type="match status" value="1"/>
</dbReference>
<dbReference type="InterPro" id="IPR050464">
    <property type="entry name" value="Zeta_carotene_desat/Oxidored"/>
</dbReference>